<evidence type="ECO:0000313" key="8">
    <source>
        <dbReference type="EMBL" id="KAJ3176294.1"/>
    </source>
</evidence>
<evidence type="ECO:0000256" key="4">
    <source>
        <dbReference type="PROSITE-ProRule" id="PRU00091"/>
    </source>
</evidence>
<dbReference type="SMART" id="SM00064">
    <property type="entry name" value="FYVE"/>
    <property type="match status" value="1"/>
</dbReference>
<accession>A0AAD5XPA6</accession>
<evidence type="ECO:0000259" key="7">
    <source>
        <dbReference type="PROSITE" id="PS50178"/>
    </source>
</evidence>
<dbReference type="PANTHER" id="PTHR39490">
    <property type="entry name" value="ARRESTIN DOMAIN-CONTAINING PROTEIN D"/>
    <property type="match status" value="1"/>
</dbReference>
<feature type="coiled-coil region" evidence="5">
    <location>
        <begin position="222"/>
        <end position="279"/>
    </location>
</feature>
<dbReference type="InterPro" id="IPR017455">
    <property type="entry name" value="Znf_FYVE-rel"/>
</dbReference>
<dbReference type="InterPro" id="IPR036181">
    <property type="entry name" value="MIT_dom_sf"/>
</dbReference>
<evidence type="ECO:0000256" key="6">
    <source>
        <dbReference type="SAM" id="MobiDB-lite"/>
    </source>
</evidence>
<dbReference type="GO" id="GO:0005778">
    <property type="term" value="C:peroxisomal membrane"/>
    <property type="evidence" value="ECO:0007669"/>
    <property type="project" value="UniProtKB-ARBA"/>
</dbReference>
<dbReference type="InterPro" id="IPR036770">
    <property type="entry name" value="Ankyrin_rpt-contain_sf"/>
</dbReference>
<dbReference type="InterPro" id="IPR011011">
    <property type="entry name" value="Znf_FYVE_PHD"/>
</dbReference>
<dbReference type="GO" id="GO:0007031">
    <property type="term" value="P:peroxisome organization"/>
    <property type="evidence" value="ECO:0007669"/>
    <property type="project" value="UniProtKB-ARBA"/>
</dbReference>
<dbReference type="InterPro" id="IPR013083">
    <property type="entry name" value="Znf_RING/FYVE/PHD"/>
</dbReference>
<dbReference type="Pfam" id="PF01363">
    <property type="entry name" value="FYVE"/>
    <property type="match status" value="1"/>
</dbReference>
<evidence type="ECO:0000256" key="5">
    <source>
        <dbReference type="SAM" id="Coils"/>
    </source>
</evidence>
<dbReference type="SUPFAM" id="SSF116846">
    <property type="entry name" value="MIT domain"/>
    <property type="match status" value="1"/>
</dbReference>
<dbReference type="SUPFAM" id="SSF48403">
    <property type="entry name" value="Ankyrin repeat"/>
    <property type="match status" value="1"/>
</dbReference>
<dbReference type="AlphaFoldDB" id="A0AAD5XPA6"/>
<dbReference type="InterPro" id="IPR000306">
    <property type="entry name" value="Znf_FYVE"/>
</dbReference>
<dbReference type="Gene3D" id="1.25.40.20">
    <property type="entry name" value="Ankyrin repeat-containing domain"/>
    <property type="match status" value="1"/>
</dbReference>
<evidence type="ECO:0000256" key="1">
    <source>
        <dbReference type="ARBA" id="ARBA00022723"/>
    </source>
</evidence>
<dbReference type="PROSITE" id="PS50178">
    <property type="entry name" value="ZF_FYVE"/>
    <property type="match status" value="1"/>
</dbReference>
<dbReference type="Proteomes" id="UP001212152">
    <property type="component" value="Unassembled WGS sequence"/>
</dbReference>
<keyword evidence="1" id="KW-0479">Metal-binding</keyword>
<comment type="caution">
    <text evidence="8">The sequence shown here is derived from an EMBL/GenBank/DDBJ whole genome shotgun (WGS) entry which is preliminary data.</text>
</comment>
<evidence type="ECO:0000256" key="2">
    <source>
        <dbReference type="ARBA" id="ARBA00022771"/>
    </source>
</evidence>
<dbReference type="InterPro" id="IPR010482">
    <property type="entry name" value="TECPR1-like_DysF"/>
</dbReference>
<feature type="region of interest" description="Disordered" evidence="6">
    <location>
        <begin position="447"/>
        <end position="481"/>
    </location>
</feature>
<dbReference type="SUPFAM" id="SSF57903">
    <property type="entry name" value="FYVE/PHD zinc finger"/>
    <property type="match status" value="1"/>
</dbReference>
<organism evidence="8 9">
    <name type="scientific">Geranomyces variabilis</name>
    <dbReference type="NCBI Taxonomy" id="109894"/>
    <lineage>
        <taxon>Eukaryota</taxon>
        <taxon>Fungi</taxon>
        <taxon>Fungi incertae sedis</taxon>
        <taxon>Chytridiomycota</taxon>
        <taxon>Chytridiomycota incertae sedis</taxon>
        <taxon>Chytridiomycetes</taxon>
        <taxon>Spizellomycetales</taxon>
        <taxon>Powellomycetaceae</taxon>
        <taxon>Geranomyces</taxon>
    </lineage>
</organism>
<dbReference type="Gene3D" id="3.30.40.10">
    <property type="entry name" value="Zinc/RING finger domain, C3HC4 (zinc finger)"/>
    <property type="match status" value="1"/>
</dbReference>
<keyword evidence="3" id="KW-0862">Zinc</keyword>
<sequence>MSASAKGFVDIVEVLLNNEADALVKNKFDDTAYDLAAQAEEPYICEILQRAEQDALGQQNRGSVIETVHENQRCGYLSRQFSENNLSKNDTRGPWSTPMGRPCSLDDVQLPFVKDAQTGQDVRGWFWLSDWRVDTKHPRVDPSEGWQYAKGFDEPDLQWSPAPPSTLLNSSVRRRRWIRVRKRRADVQPYEQGTEPTPEASPSSDDYLEAARLPASTDVQGLEAIRSEAETYEKSIKELLAGIRVDTDVARKRAASILVASYLERAEELNTLLDTLEEHDGVDSAGDIDESQAQSNGEGLATSSRGRSSEIGMARSQTPDTSAAGSNIDGGGDHNARIHTTYTPHTDSNQNSSLFQAVPVNPVAGVDDSVPLSMSPPSSWQPDDDATFCESCDRKFTLFLRRHHCRWCGRVFCASCTSLRLPLIPNSPAHRVCRSCYQYVSSRNQTPLASRTPSTASLVTRSESSEQQPDDPPSPSRSTASAAESAMNECPVCQRFLDPDVMTEGEIEGHVATCLSGVATSSGEGQNTVTA</sequence>
<evidence type="ECO:0000313" key="9">
    <source>
        <dbReference type="Proteomes" id="UP001212152"/>
    </source>
</evidence>
<feature type="region of interest" description="Disordered" evidence="6">
    <location>
        <begin position="185"/>
        <end position="205"/>
    </location>
</feature>
<dbReference type="Pfam" id="PF06398">
    <property type="entry name" value="Pex24p"/>
    <property type="match status" value="1"/>
</dbReference>
<keyword evidence="9" id="KW-1185">Reference proteome</keyword>
<protein>
    <recommendedName>
        <fullName evidence="7">FYVE-type domain-containing protein</fullName>
    </recommendedName>
</protein>
<name>A0AAD5XPA6_9FUNG</name>
<keyword evidence="5" id="KW-0175">Coiled coil</keyword>
<feature type="compositionally biased region" description="Polar residues" evidence="6">
    <location>
        <begin position="447"/>
        <end position="461"/>
    </location>
</feature>
<dbReference type="PANTHER" id="PTHR39490:SF8">
    <property type="entry name" value="ZINC FINGER FYVE DOMAIN-CONTAINING PROTEIN 21"/>
    <property type="match status" value="1"/>
</dbReference>
<feature type="compositionally biased region" description="Polar residues" evidence="6">
    <location>
        <begin position="315"/>
        <end position="325"/>
    </location>
</feature>
<gene>
    <name evidence="8" type="ORF">HDU87_005336</name>
</gene>
<dbReference type="InterPro" id="IPR052113">
    <property type="entry name" value="FYVE-type_Zinc_Finger"/>
</dbReference>
<feature type="compositionally biased region" description="Polar residues" evidence="6">
    <location>
        <begin position="291"/>
        <end position="306"/>
    </location>
</feature>
<dbReference type="EMBL" id="JADGJQ010000042">
    <property type="protein sequence ID" value="KAJ3176294.1"/>
    <property type="molecule type" value="Genomic_DNA"/>
</dbReference>
<feature type="domain" description="FYVE-type" evidence="7">
    <location>
        <begin position="383"/>
        <end position="441"/>
    </location>
</feature>
<keyword evidence="2 4" id="KW-0863">Zinc-finger</keyword>
<feature type="compositionally biased region" description="Polar residues" evidence="6">
    <location>
        <begin position="338"/>
        <end position="352"/>
    </location>
</feature>
<evidence type="ECO:0000256" key="3">
    <source>
        <dbReference type="ARBA" id="ARBA00022833"/>
    </source>
</evidence>
<dbReference type="GO" id="GO:0008270">
    <property type="term" value="F:zinc ion binding"/>
    <property type="evidence" value="ECO:0007669"/>
    <property type="project" value="UniProtKB-KW"/>
</dbReference>
<reference evidence="8" key="1">
    <citation type="submission" date="2020-05" db="EMBL/GenBank/DDBJ databases">
        <title>Phylogenomic resolution of chytrid fungi.</title>
        <authorList>
            <person name="Stajich J.E."/>
            <person name="Amses K."/>
            <person name="Simmons R."/>
            <person name="Seto K."/>
            <person name="Myers J."/>
            <person name="Bonds A."/>
            <person name="Quandt C.A."/>
            <person name="Barry K."/>
            <person name="Liu P."/>
            <person name="Grigoriev I."/>
            <person name="Longcore J.E."/>
            <person name="James T.Y."/>
        </authorList>
    </citation>
    <scope>NUCLEOTIDE SEQUENCE</scope>
    <source>
        <strain evidence="8">JEL0379</strain>
    </source>
</reference>
<proteinExistence type="predicted"/>
<feature type="region of interest" description="Disordered" evidence="6">
    <location>
        <begin position="281"/>
        <end position="352"/>
    </location>
</feature>